<dbReference type="AlphaFoldDB" id="E2CA13"/>
<name>E2CA13_HARSA</name>
<proteinExistence type="predicted"/>
<protein>
    <submittedName>
        <fullName evidence="1">Uncharacterized protein</fullName>
    </submittedName>
</protein>
<dbReference type="InParanoid" id="E2CA13"/>
<evidence type="ECO:0000313" key="1">
    <source>
        <dbReference type="EMBL" id="EFN75168.1"/>
    </source>
</evidence>
<gene>
    <name evidence="1" type="ORF">EAI_08827</name>
</gene>
<sequence length="145" mass="15578">MLRSRANAREKELCTGTGFSVVPLPAVVGALAAVLGPLKGQRFLTGSQQCCDVKANAVRRRIAADRARNDAEEHVGFPRCRNENRGALFITRGHSALRCRAALQILPAALNVTLSSFRETVRNGKAEAALSRLHVATSRSSTARA</sequence>
<organism evidence="2">
    <name type="scientific">Harpegnathos saltator</name>
    <name type="common">Jerdon's jumping ant</name>
    <dbReference type="NCBI Taxonomy" id="610380"/>
    <lineage>
        <taxon>Eukaryota</taxon>
        <taxon>Metazoa</taxon>
        <taxon>Ecdysozoa</taxon>
        <taxon>Arthropoda</taxon>
        <taxon>Hexapoda</taxon>
        <taxon>Insecta</taxon>
        <taxon>Pterygota</taxon>
        <taxon>Neoptera</taxon>
        <taxon>Endopterygota</taxon>
        <taxon>Hymenoptera</taxon>
        <taxon>Apocrita</taxon>
        <taxon>Aculeata</taxon>
        <taxon>Formicoidea</taxon>
        <taxon>Formicidae</taxon>
        <taxon>Ponerinae</taxon>
        <taxon>Ponerini</taxon>
        <taxon>Harpegnathos</taxon>
    </lineage>
</organism>
<dbReference type="Proteomes" id="UP000008237">
    <property type="component" value="Unassembled WGS sequence"/>
</dbReference>
<keyword evidence="2" id="KW-1185">Reference proteome</keyword>
<reference evidence="1 2" key="1">
    <citation type="journal article" date="2010" name="Science">
        <title>Genomic comparison of the ants Camponotus floridanus and Harpegnathos saltator.</title>
        <authorList>
            <person name="Bonasio R."/>
            <person name="Zhang G."/>
            <person name="Ye C."/>
            <person name="Mutti N.S."/>
            <person name="Fang X."/>
            <person name="Qin N."/>
            <person name="Donahue G."/>
            <person name="Yang P."/>
            <person name="Li Q."/>
            <person name="Li C."/>
            <person name="Zhang P."/>
            <person name="Huang Z."/>
            <person name="Berger S.L."/>
            <person name="Reinberg D."/>
            <person name="Wang J."/>
            <person name="Liebig J."/>
        </authorList>
    </citation>
    <scope>NUCLEOTIDE SEQUENCE [LARGE SCALE GENOMIC DNA]</scope>
    <source>
        <strain evidence="1 2">R22 G/1</strain>
    </source>
</reference>
<evidence type="ECO:0000313" key="2">
    <source>
        <dbReference type="Proteomes" id="UP000008237"/>
    </source>
</evidence>
<dbReference type="EMBL" id="GL453920">
    <property type="protein sequence ID" value="EFN75168.1"/>
    <property type="molecule type" value="Genomic_DNA"/>
</dbReference>
<accession>E2CA13</accession>